<sequence>MKIIQIIAESFKLPFKRRKLFLLAFVLALVLEMVTHYIYKLPLGDWTLMIAVIYTIFSLIIFGVILSLSNVAILGEKFHFDFKEHLIESIREYFITMYYLLISFFISGFFVIHFNFYSDFLRIQYFILHRDYGNAILSVHQLVHQLPLSMQIDLHQKIQLNVLIVLLILIFISSLGFIGKVVSLKSDDFLKAFDLRVIFSIIKEIGILRYLEFLLIIAFIAVIVVNILVSLESSYIESFVSAFLEVFVLFIIINAFYRIIDSHISDEKF</sequence>
<feature type="transmembrane region" description="Helical" evidence="1">
    <location>
        <begin position="158"/>
        <end position="178"/>
    </location>
</feature>
<protein>
    <submittedName>
        <fullName evidence="2">Uncharacterized protein</fullName>
    </submittedName>
</protein>
<evidence type="ECO:0000313" key="2">
    <source>
        <dbReference type="EMBL" id="SDA48048.1"/>
    </source>
</evidence>
<gene>
    <name evidence="2" type="ORF">SAMN02910315_00781</name>
</gene>
<organism evidence="2 3">
    <name type="scientific">Methanobrevibacter millerae</name>
    <dbReference type="NCBI Taxonomy" id="230361"/>
    <lineage>
        <taxon>Archaea</taxon>
        <taxon>Methanobacteriati</taxon>
        <taxon>Methanobacteriota</taxon>
        <taxon>Methanomada group</taxon>
        <taxon>Methanobacteria</taxon>
        <taxon>Methanobacteriales</taxon>
        <taxon>Methanobacteriaceae</taxon>
        <taxon>Methanobrevibacter</taxon>
    </lineage>
</organism>
<feature type="transmembrane region" description="Helical" evidence="1">
    <location>
        <begin position="235"/>
        <end position="257"/>
    </location>
</feature>
<feature type="transmembrane region" description="Helical" evidence="1">
    <location>
        <begin position="95"/>
        <end position="116"/>
    </location>
</feature>
<feature type="transmembrane region" description="Helical" evidence="1">
    <location>
        <begin position="51"/>
        <end position="74"/>
    </location>
</feature>
<dbReference type="RefSeq" id="WP_149731394.1">
    <property type="nucleotide sequence ID" value="NZ_FMXB01000005.1"/>
</dbReference>
<accession>A0A1G5VQL8</accession>
<name>A0A1G5VQL8_9EURY</name>
<dbReference type="EMBL" id="FMXB01000005">
    <property type="protein sequence ID" value="SDA48048.1"/>
    <property type="molecule type" value="Genomic_DNA"/>
</dbReference>
<evidence type="ECO:0000313" key="3">
    <source>
        <dbReference type="Proteomes" id="UP000323439"/>
    </source>
</evidence>
<feature type="transmembrane region" description="Helical" evidence="1">
    <location>
        <begin position="210"/>
        <end position="229"/>
    </location>
</feature>
<keyword evidence="1" id="KW-0472">Membrane</keyword>
<dbReference type="AlphaFoldDB" id="A0A1G5VQL8"/>
<evidence type="ECO:0000256" key="1">
    <source>
        <dbReference type="SAM" id="Phobius"/>
    </source>
</evidence>
<keyword evidence="1" id="KW-1133">Transmembrane helix</keyword>
<feature type="transmembrane region" description="Helical" evidence="1">
    <location>
        <begin position="20"/>
        <end position="39"/>
    </location>
</feature>
<dbReference type="Proteomes" id="UP000323439">
    <property type="component" value="Unassembled WGS sequence"/>
</dbReference>
<proteinExistence type="predicted"/>
<keyword evidence="3" id="KW-1185">Reference proteome</keyword>
<keyword evidence="1" id="KW-0812">Transmembrane</keyword>
<reference evidence="2 3" key="1">
    <citation type="submission" date="2016-10" db="EMBL/GenBank/DDBJ databases">
        <authorList>
            <person name="Varghese N."/>
            <person name="Submissions S."/>
        </authorList>
    </citation>
    <scope>NUCLEOTIDE SEQUENCE [LARGE SCALE GENOMIC DNA]</scope>
    <source>
        <strain evidence="2 3">DSM 16643</strain>
    </source>
</reference>